<protein>
    <recommendedName>
        <fullName evidence="4">PEP-CTERM sorting domain-containing protein</fullName>
    </recommendedName>
</protein>
<gene>
    <name evidence="2" type="ORF">GCM10011309_26670</name>
</gene>
<keyword evidence="1" id="KW-0732">Signal</keyword>
<evidence type="ECO:0000256" key="1">
    <source>
        <dbReference type="SAM" id="SignalP"/>
    </source>
</evidence>
<name>A0A918NKG0_9PROT</name>
<reference evidence="2 3" key="1">
    <citation type="journal article" date="2014" name="Int. J. Syst. Evol. Microbiol.">
        <title>Complete genome sequence of Corynebacterium casei LMG S-19264T (=DSM 44701T), isolated from a smear-ripened cheese.</title>
        <authorList>
            <consortium name="US DOE Joint Genome Institute (JGI-PGF)"/>
            <person name="Walter F."/>
            <person name="Albersmeier A."/>
            <person name="Kalinowski J."/>
            <person name="Ruckert C."/>
        </authorList>
    </citation>
    <scope>NUCLEOTIDE SEQUENCE [LARGE SCALE GENOMIC DNA]</scope>
    <source>
        <strain evidence="2 3">KCTC 23968</strain>
    </source>
</reference>
<comment type="caution">
    <text evidence="2">The sequence shown here is derived from an EMBL/GenBank/DDBJ whole genome shotgun (WGS) entry which is preliminary data.</text>
</comment>
<dbReference type="EMBL" id="BMYV01000003">
    <property type="protein sequence ID" value="GGX75122.1"/>
    <property type="molecule type" value="Genomic_DNA"/>
</dbReference>
<evidence type="ECO:0000313" key="3">
    <source>
        <dbReference type="Proteomes" id="UP000600865"/>
    </source>
</evidence>
<proteinExistence type="predicted"/>
<sequence>MWETSRHIRRISRPMAALSSGVLIASTAFAATAFAAGVDRPFFRVQSLVIVIGATENEANGGVAPVAVDFNLLTPASSGGAAPDIIGVDGYMFNSNSGFDAGHDFSGGASRLDLENETSGGNFGNPGGGDIDYLEASDSLSAFGLDGSTDLNVRQSRHVSRFLVVSNAAFDMYAQASNLTRTGDFTALNYENIGFRALINTSGGSGAGQWGSAAQNPTIGGGGIDTNISDLADLSAGPTKLFDGGRRTARNRGSLLEQAVSFNIRYALSGSADASHTNAYDFALGVGTIGADVTYTVYTP</sequence>
<evidence type="ECO:0008006" key="4">
    <source>
        <dbReference type="Google" id="ProtNLM"/>
    </source>
</evidence>
<keyword evidence="3" id="KW-1185">Reference proteome</keyword>
<dbReference type="AlphaFoldDB" id="A0A918NKG0"/>
<dbReference type="Proteomes" id="UP000600865">
    <property type="component" value="Unassembled WGS sequence"/>
</dbReference>
<dbReference type="RefSeq" id="WP_189587042.1">
    <property type="nucleotide sequence ID" value="NZ_BMYV01000003.1"/>
</dbReference>
<accession>A0A918NKG0</accession>
<feature type="chain" id="PRO_5037088513" description="PEP-CTERM sorting domain-containing protein" evidence="1">
    <location>
        <begin position="31"/>
        <end position="300"/>
    </location>
</feature>
<organism evidence="2 3">
    <name type="scientific">Litorimonas cladophorae</name>
    <dbReference type="NCBI Taxonomy" id="1220491"/>
    <lineage>
        <taxon>Bacteria</taxon>
        <taxon>Pseudomonadati</taxon>
        <taxon>Pseudomonadota</taxon>
        <taxon>Alphaproteobacteria</taxon>
        <taxon>Maricaulales</taxon>
        <taxon>Robiginitomaculaceae</taxon>
    </lineage>
</organism>
<feature type="signal peptide" evidence="1">
    <location>
        <begin position="1"/>
        <end position="30"/>
    </location>
</feature>
<evidence type="ECO:0000313" key="2">
    <source>
        <dbReference type="EMBL" id="GGX75122.1"/>
    </source>
</evidence>